<dbReference type="RefSeq" id="XP_031026943.1">
    <property type="nucleotide sequence ID" value="XM_031167095.1"/>
</dbReference>
<dbReference type="InterPro" id="IPR036249">
    <property type="entry name" value="Thioredoxin-like_sf"/>
</dbReference>
<dbReference type="InterPro" id="IPR010987">
    <property type="entry name" value="Glutathione-S-Trfase_C-like"/>
</dbReference>
<keyword evidence="4" id="KW-1185">Reference proteome</keyword>
<sequence>MASTTVDFLVLRLDLDTLLGLSPTSPYGNKIKLTLAEKGLPYTVKPTLPFAITVSPKAEVPYIEDGQVVLTESRIICEYLEDKYPEHKMLPSDPMEKAKLRAIIDVVDSLVEGINWGLAEIHFWQRAGPDGPLRETILANAKSQTENYMKWLSTQLGDKQWFGGDMFSLADTAVASHMVNTEIFALTPDASTPIGKWWERAKQRKSVAALLAEKEHENGGVGPASDNAKAAREMLYEKKMFKRQYRDHRLEWMVRSGGISIVDEGVKAGNIRFTEDDKFGAAGPM</sequence>
<dbReference type="GO" id="GO:0005737">
    <property type="term" value="C:cytoplasm"/>
    <property type="evidence" value="ECO:0007669"/>
    <property type="project" value="TreeGrafter"/>
</dbReference>
<dbReference type="Proteomes" id="UP000319731">
    <property type="component" value="Unassembled WGS sequence"/>
</dbReference>
<dbReference type="PROSITE" id="PS50404">
    <property type="entry name" value="GST_NTER"/>
    <property type="match status" value="1"/>
</dbReference>
<dbReference type="PROSITE" id="PS50405">
    <property type="entry name" value="GST_CTER"/>
    <property type="match status" value="1"/>
</dbReference>
<dbReference type="CDD" id="cd00299">
    <property type="entry name" value="GST_C_family"/>
    <property type="match status" value="1"/>
</dbReference>
<dbReference type="InterPro" id="IPR050983">
    <property type="entry name" value="GST_Omega/HSP26"/>
</dbReference>
<evidence type="ECO:0008006" key="5">
    <source>
        <dbReference type="Google" id="ProtNLM"/>
    </source>
</evidence>
<accession>A0A507CC33</accession>
<evidence type="ECO:0000259" key="2">
    <source>
        <dbReference type="PROSITE" id="PS50405"/>
    </source>
</evidence>
<dbReference type="InterPro" id="IPR036282">
    <property type="entry name" value="Glutathione-S-Trfase_C_sf"/>
</dbReference>
<evidence type="ECO:0000259" key="1">
    <source>
        <dbReference type="PROSITE" id="PS50404"/>
    </source>
</evidence>
<dbReference type="SUPFAM" id="SSF47616">
    <property type="entry name" value="GST C-terminal domain-like"/>
    <property type="match status" value="1"/>
</dbReference>
<dbReference type="SUPFAM" id="SSF52833">
    <property type="entry name" value="Thioredoxin-like"/>
    <property type="match status" value="1"/>
</dbReference>
<dbReference type="EMBL" id="QEAO01000004">
    <property type="protein sequence ID" value="TPX36729.1"/>
    <property type="molecule type" value="Genomic_DNA"/>
</dbReference>
<feature type="domain" description="GST N-terminal" evidence="1">
    <location>
        <begin position="15"/>
        <end position="88"/>
    </location>
</feature>
<dbReference type="STRING" id="1806994.A0A507CC33"/>
<dbReference type="OrthoDB" id="249703at2759"/>
<protein>
    <recommendedName>
        <fullName evidence="5">Glutathione transferase</fullName>
    </recommendedName>
</protein>
<organism evidence="3 4">
    <name type="scientific">Synchytrium microbalum</name>
    <dbReference type="NCBI Taxonomy" id="1806994"/>
    <lineage>
        <taxon>Eukaryota</taxon>
        <taxon>Fungi</taxon>
        <taxon>Fungi incertae sedis</taxon>
        <taxon>Chytridiomycota</taxon>
        <taxon>Chytridiomycota incertae sedis</taxon>
        <taxon>Chytridiomycetes</taxon>
        <taxon>Synchytriales</taxon>
        <taxon>Synchytriaceae</taxon>
        <taxon>Synchytrium</taxon>
    </lineage>
</organism>
<dbReference type="Gene3D" id="3.40.30.10">
    <property type="entry name" value="Glutaredoxin"/>
    <property type="match status" value="1"/>
</dbReference>
<proteinExistence type="predicted"/>
<name>A0A507CC33_9FUNG</name>
<dbReference type="InterPro" id="IPR004045">
    <property type="entry name" value="Glutathione_S-Trfase_N"/>
</dbReference>
<dbReference type="Gene3D" id="1.20.1050.10">
    <property type="match status" value="1"/>
</dbReference>
<comment type="caution">
    <text evidence="3">The sequence shown here is derived from an EMBL/GenBank/DDBJ whole genome shotgun (WGS) entry which is preliminary data.</text>
</comment>
<dbReference type="AlphaFoldDB" id="A0A507CC33"/>
<dbReference type="SFLD" id="SFLDG00358">
    <property type="entry name" value="Main_(cytGST)"/>
    <property type="match status" value="1"/>
</dbReference>
<reference evidence="3 4" key="1">
    <citation type="journal article" date="2019" name="Sci. Rep.">
        <title>Comparative genomics of chytrid fungi reveal insights into the obligate biotrophic and pathogenic lifestyle of Synchytrium endobioticum.</title>
        <authorList>
            <person name="van de Vossenberg B.T.L.H."/>
            <person name="Warris S."/>
            <person name="Nguyen H.D.T."/>
            <person name="van Gent-Pelzer M.P.E."/>
            <person name="Joly D.L."/>
            <person name="van de Geest H.C."/>
            <person name="Bonants P.J.M."/>
            <person name="Smith D.S."/>
            <person name="Levesque C.A."/>
            <person name="van der Lee T.A.J."/>
        </authorList>
    </citation>
    <scope>NUCLEOTIDE SEQUENCE [LARGE SCALE GENOMIC DNA]</scope>
    <source>
        <strain evidence="3 4">JEL517</strain>
    </source>
</reference>
<dbReference type="SFLD" id="SFLDS00019">
    <property type="entry name" value="Glutathione_Transferase_(cytos"/>
    <property type="match status" value="1"/>
</dbReference>
<dbReference type="GeneID" id="42002392"/>
<dbReference type="PANTHER" id="PTHR43968">
    <property type="match status" value="1"/>
</dbReference>
<evidence type="ECO:0000313" key="3">
    <source>
        <dbReference type="EMBL" id="TPX36729.1"/>
    </source>
</evidence>
<dbReference type="PANTHER" id="PTHR43968:SF6">
    <property type="entry name" value="GLUTATHIONE S-TRANSFERASE OMEGA"/>
    <property type="match status" value="1"/>
</dbReference>
<evidence type="ECO:0000313" key="4">
    <source>
        <dbReference type="Proteomes" id="UP000319731"/>
    </source>
</evidence>
<dbReference type="CDD" id="cd00570">
    <property type="entry name" value="GST_N_family"/>
    <property type="match status" value="1"/>
</dbReference>
<dbReference type="Pfam" id="PF13417">
    <property type="entry name" value="GST_N_3"/>
    <property type="match status" value="1"/>
</dbReference>
<dbReference type="InterPro" id="IPR040079">
    <property type="entry name" value="Glutathione_S-Trfase"/>
</dbReference>
<feature type="domain" description="GST C-terminal" evidence="2">
    <location>
        <begin position="93"/>
        <end position="220"/>
    </location>
</feature>
<gene>
    <name evidence="3" type="ORF">SmJEL517_g01167</name>
</gene>